<dbReference type="GO" id="GO:0004497">
    <property type="term" value="F:monooxygenase activity"/>
    <property type="evidence" value="ECO:0007669"/>
    <property type="project" value="UniProtKB-KW"/>
</dbReference>
<feature type="non-terminal residue" evidence="8">
    <location>
        <position position="1"/>
    </location>
</feature>
<dbReference type="Pfam" id="PF00067">
    <property type="entry name" value="p450"/>
    <property type="match status" value="1"/>
</dbReference>
<name>A0A137NV83_CONC2</name>
<comment type="similarity">
    <text evidence="1">Belongs to the cytochrome P450 family.</text>
</comment>
<dbReference type="PANTHER" id="PTHR24291:SF50">
    <property type="entry name" value="BIFUNCTIONAL ALBAFLAVENONE MONOOXYGENASE_TERPENE SYNTHASE"/>
    <property type="match status" value="1"/>
</dbReference>
<reference evidence="8 9" key="1">
    <citation type="journal article" date="2015" name="Genome Biol. Evol.">
        <title>Phylogenomic analyses indicate that early fungi evolved digesting cell walls of algal ancestors of land plants.</title>
        <authorList>
            <person name="Chang Y."/>
            <person name="Wang S."/>
            <person name="Sekimoto S."/>
            <person name="Aerts A.L."/>
            <person name="Choi C."/>
            <person name="Clum A."/>
            <person name="LaButti K.M."/>
            <person name="Lindquist E.A."/>
            <person name="Yee Ngan C."/>
            <person name="Ohm R.A."/>
            <person name="Salamov A.A."/>
            <person name="Grigoriev I.V."/>
            <person name="Spatafora J.W."/>
            <person name="Berbee M.L."/>
        </authorList>
    </citation>
    <scope>NUCLEOTIDE SEQUENCE [LARGE SCALE GENOMIC DNA]</scope>
    <source>
        <strain evidence="8 9">NRRL 28638</strain>
    </source>
</reference>
<dbReference type="PANTHER" id="PTHR24291">
    <property type="entry name" value="CYTOCHROME P450 FAMILY 4"/>
    <property type="match status" value="1"/>
</dbReference>
<evidence type="ECO:0000256" key="6">
    <source>
        <dbReference type="ARBA" id="ARBA00023033"/>
    </source>
</evidence>
<evidence type="ECO:0000256" key="4">
    <source>
        <dbReference type="ARBA" id="ARBA00023002"/>
    </source>
</evidence>
<dbReference type="InterPro" id="IPR002401">
    <property type="entry name" value="Cyt_P450_E_grp-I"/>
</dbReference>
<dbReference type="PRINTS" id="PR00463">
    <property type="entry name" value="EP450I"/>
</dbReference>
<dbReference type="GO" id="GO:0016705">
    <property type="term" value="F:oxidoreductase activity, acting on paired donors, with incorporation or reduction of molecular oxygen"/>
    <property type="evidence" value="ECO:0007669"/>
    <property type="project" value="InterPro"/>
</dbReference>
<dbReference type="InterPro" id="IPR036396">
    <property type="entry name" value="Cyt_P450_sf"/>
</dbReference>
<dbReference type="InterPro" id="IPR050196">
    <property type="entry name" value="Cytochrome_P450_Monoox"/>
</dbReference>
<keyword evidence="9" id="KW-1185">Reference proteome</keyword>
<dbReference type="Gene3D" id="1.10.630.10">
    <property type="entry name" value="Cytochrome P450"/>
    <property type="match status" value="1"/>
</dbReference>
<feature type="binding site" description="axial binding residue" evidence="7">
    <location>
        <position position="323"/>
    </location>
    <ligand>
        <name>heme</name>
        <dbReference type="ChEBI" id="CHEBI:30413"/>
    </ligand>
    <ligandPart>
        <name>Fe</name>
        <dbReference type="ChEBI" id="CHEBI:18248"/>
    </ligandPart>
</feature>
<dbReference type="Proteomes" id="UP000070444">
    <property type="component" value="Unassembled WGS sequence"/>
</dbReference>
<proteinExistence type="inferred from homology"/>
<dbReference type="AlphaFoldDB" id="A0A137NV83"/>
<keyword evidence="6" id="KW-0503">Monooxygenase</keyword>
<dbReference type="SUPFAM" id="SSF48264">
    <property type="entry name" value="Cytochrome P450"/>
    <property type="match status" value="1"/>
</dbReference>
<protein>
    <submittedName>
        <fullName evidence="8">Cytochrome P450</fullName>
    </submittedName>
</protein>
<dbReference type="OrthoDB" id="1470350at2759"/>
<evidence type="ECO:0000256" key="7">
    <source>
        <dbReference type="PIRSR" id="PIRSR602401-1"/>
    </source>
</evidence>
<dbReference type="PRINTS" id="PR00385">
    <property type="entry name" value="P450"/>
</dbReference>
<evidence type="ECO:0000313" key="8">
    <source>
        <dbReference type="EMBL" id="KXN66524.1"/>
    </source>
</evidence>
<dbReference type="GO" id="GO:0005506">
    <property type="term" value="F:iron ion binding"/>
    <property type="evidence" value="ECO:0007669"/>
    <property type="project" value="InterPro"/>
</dbReference>
<comment type="cofactor">
    <cofactor evidence="7">
        <name>heme</name>
        <dbReference type="ChEBI" id="CHEBI:30413"/>
    </cofactor>
</comment>
<dbReference type="OMA" id="HAMSTIM"/>
<dbReference type="GO" id="GO:0020037">
    <property type="term" value="F:heme binding"/>
    <property type="evidence" value="ECO:0007669"/>
    <property type="project" value="InterPro"/>
</dbReference>
<evidence type="ECO:0000256" key="1">
    <source>
        <dbReference type="ARBA" id="ARBA00010617"/>
    </source>
</evidence>
<keyword evidence="3 7" id="KW-0479">Metal-binding</keyword>
<evidence type="ECO:0000256" key="3">
    <source>
        <dbReference type="ARBA" id="ARBA00022723"/>
    </source>
</evidence>
<keyword evidence="2 7" id="KW-0349">Heme</keyword>
<evidence type="ECO:0000256" key="2">
    <source>
        <dbReference type="ARBA" id="ARBA00022617"/>
    </source>
</evidence>
<evidence type="ECO:0000256" key="5">
    <source>
        <dbReference type="ARBA" id="ARBA00023004"/>
    </source>
</evidence>
<evidence type="ECO:0000313" key="9">
    <source>
        <dbReference type="Proteomes" id="UP000070444"/>
    </source>
</evidence>
<keyword evidence="4" id="KW-0560">Oxidoreductase</keyword>
<dbReference type="EMBL" id="KQ964715">
    <property type="protein sequence ID" value="KXN66524.1"/>
    <property type="molecule type" value="Genomic_DNA"/>
</dbReference>
<keyword evidence="5 7" id="KW-0408">Iron</keyword>
<accession>A0A137NV83</accession>
<gene>
    <name evidence="8" type="ORF">CONCODRAFT_11616</name>
</gene>
<dbReference type="InterPro" id="IPR001128">
    <property type="entry name" value="Cyt_P450"/>
</dbReference>
<sequence length="379" mass="43483">ARCLQKIFLSKNDIFIKEELKKFLSSVSIKLGGPSQVVTNNGEEWKRHRKVINPIFNQTWNTRLFGSCAQDLIEEWAKEDGKEVKVRDLIQRMTLDVFGKAIFDINFDVDDLKLFRRTELDNKLNEYLDFVQSIINKKKEELQIDSEKSGDNLVSAFLKSNEKTDDQKLTMEEIRDNLLVFIIAGHDTTSNALTSTLYYLARYPEIQDKLRAQVLEALGNPSSVQIPNVKQLKNIPLLDMVNKESMRIMTTAAAVTRTAVQDCALINGLTIPKGTKVMVNLWGIHHNDKAFKNPEEFNPYRFESLTTEDSRNWQPFITGARTCVGNTFSLVEQRVTIAMLLQKFEFSIDSNNPDFHSLRLTQGSIIRPIDLHLKVKVRN</sequence>
<organism evidence="8 9">
    <name type="scientific">Conidiobolus coronatus (strain ATCC 28846 / CBS 209.66 / NRRL 28638)</name>
    <name type="common">Delacroixia coronata</name>
    <dbReference type="NCBI Taxonomy" id="796925"/>
    <lineage>
        <taxon>Eukaryota</taxon>
        <taxon>Fungi</taxon>
        <taxon>Fungi incertae sedis</taxon>
        <taxon>Zoopagomycota</taxon>
        <taxon>Entomophthoromycotina</taxon>
        <taxon>Entomophthoromycetes</taxon>
        <taxon>Entomophthorales</taxon>
        <taxon>Ancylistaceae</taxon>
        <taxon>Conidiobolus</taxon>
    </lineage>
</organism>
<dbReference type="STRING" id="796925.A0A137NV83"/>